<protein>
    <submittedName>
        <fullName evidence="1">Peptidoglycan-binding protein</fullName>
    </submittedName>
</protein>
<dbReference type="AlphaFoldDB" id="A0A939F2R9"/>
<proteinExistence type="predicted"/>
<evidence type="ECO:0000313" key="1">
    <source>
        <dbReference type="EMBL" id="MBO0511057.1"/>
    </source>
</evidence>
<dbReference type="RefSeq" id="WP_206960359.1">
    <property type="nucleotide sequence ID" value="NZ_BAAAJJ010000012.1"/>
</dbReference>
<sequence length="279" mass="29698">MASAQWQRLVDHVVAVPEQIYETWTSSEGWNNITKFGKEYGENGVSWCVIFNWDMYHDVGLDAVVPKVDNVAVFSDWAKKRGSWSAYPSIGAWVNLGNGAHTELVTGFDADTVFTKGGNSVRSGAADNGQGNGVWSHSTARRSARVVGYFAPHFPDGVCPPTADPADPRGGGAVASWRHAPASKPAVSLAHVVHAARHDPPAAQGHTSFKGDVLLVEKALSAEGLLPHQYVDGSFGARTVDAYSAWQRRCHLAGPAADGIPGQGSLTRLGAQHGFTVTT</sequence>
<dbReference type="InterPro" id="IPR036366">
    <property type="entry name" value="PGBDSf"/>
</dbReference>
<comment type="caution">
    <text evidence="1">The sequence shown here is derived from an EMBL/GenBank/DDBJ whole genome shotgun (WGS) entry which is preliminary data.</text>
</comment>
<dbReference type="EMBL" id="JAFLRJ010000036">
    <property type="protein sequence ID" value="MBO0511057.1"/>
    <property type="molecule type" value="Genomic_DNA"/>
</dbReference>
<organism evidence="1 2">
    <name type="scientific">Streptomyces beijiangensis</name>
    <dbReference type="NCBI Taxonomy" id="163361"/>
    <lineage>
        <taxon>Bacteria</taxon>
        <taxon>Bacillati</taxon>
        <taxon>Actinomycetota</taxon>
        <taxon>Actinomycetes</taxon>
        <taxon>Kitasatosporales</taxon>
        <taxon>Streptomycetaceae</taxon>
        <taxon>Streptomyces</taxon>
    </lineage>
</organism>
<dbReference type="InterPro" id="IPR036365">
    <property type="entry name" value="PGBD-like_sf"/>
</dbReference>
<evidence type="ECO:0000313" key="2">
    <source>
        <dbReference type="Proteomes" id="UP000664167"/>
    </source>
</evidence>
<name>A0A939F2R9_9ACTN</name>
<keyword evidence="2" id="KW-1185">Reference proteome</keyword>
<accession>A0A939F2R9</accession>
<dbReference type="Gene3D" id="1.10.101.10">
    <property type="entry name" value="PGBD-like superfamily/PGBD"/>
    <property type="match status" value="1"/>
</dbReference>
<gene>
    <name evidence="1" type="ORF">J0695_04420</name>
</gene>
<dbReference type="SUPFAM" id="SSF47090">
    <property type="entry name" value="PGBD-like"/>
    <property type="match status" value="1"/>
</dbReference>
<reference evidence="1" key="1">
    <citation type="submission" date="2021-03" db="EMBL/GenBank/DDBJ databases">
        <title>Streptomyces poriferae sp. nov., a novel marine sponge-derived Actinobacteria species with anti-MRSA activity.</title>
        <authorList>
            <person name="Sandoval-Powers M."/>
            <person name="Kralova S."/>
            <person name="Nguyen G.-S."/>
            <person name="Fawwal D."/>
            <person name="Degnes K."/>
            <person name="Klinkenberg G."/>
            <person name="Sletta H."/>
            <person name="Wentzel A."/>
            <person name="Liles M.R."/>
        </authorList>
    </citation>
    <scope>NUCLEOTIDE SEQUENCE</scope>
    <source>
        <strain evidence="1">DSM 41794</strain>
    </source>
</reference>
<dbReference type="Proteomes" id="UP000664167">
    <property type="component" value="Unassembled WGS sequence"/>
</dbReference>